<dbReference type="InterPro" id="IPR012902">
    <property type="entry name" value="N_methyl_site"/>
</dbReference>
<keyword evidence="1" id="KW-1133">Transmembrane helix</keyword>
<keyword evidence="4" id="KW-1185">Reference proteome</keyword>
<dbReference type="InterPro" id="IPR027558">
    <property type="entry name" value="Pre_pil_HX9DG_C"/>
</dbReference>
<dbReference type="Gene3D" id="3.30.700.10">
    <property type="entry name" value="Glycoprotein, Type 4 Pilin"/>
    <property type="match status" value="1"/>
</dbReference>
<name>A0A518C8L0_9BACT</name>
<dbReference type="Pfam" id="PF07963">
    <property type="entry name" value="N_methyl"/>
    <property type="match status" value="1"/>
</dbReference>
<feature type="domain" description="DUF1559" evidence="2">
    <location>
        <begin position="35"/>
        <end position="301"/>
    </location>
</feature>
<protein>
    <submittedName>
        <fullName evidence="3">Putative major pilin subunit</fullName>
    </submittedName>
</protein>
<dbReference type="InterPro" id="IPR011453">
    <property type="entry name" value="DUF1559"/>
</dbReference>
<proteinExistence type="predicted"/>
<keyword evidence="1" id="KW-0472">Membrane</keyword>
<dbReference type="OrthoDB" id="241095at2"/>
<dbReference type="InterPro" id="IPR045584">
    <property type="entry name" value="Pilin-like"/>
</dbReference>
<sequence>MDRKLLPQRGFTLVELLVVIAIIGVLIALLLPAVQQAREAARRMQCTNNLKQIGLALHNYHDTHLVLPPATINAACRGCDAAPYPTAMKDNIRNITGHLLILPFLEQGAMHAQLDFRYPMGLASPADGDTPPDATDAAGNMAVLQGARIDLYACPSDPYDKLGTVTSDWYYNQNYARTSYGFIASDWNDYNNELYWHGSTSDSSKRPAFGDNGSAKFRDITDGLSSSILMCESPMQKESDSYGPFWGAYTHTYWLQMSRGINTPASPPNPRPYAWTPGSNHPGGCNALFGDGSIHFLSETTKLDTLRYLTRIGDGQVLEEY</sequence>
<feature type="transmembrane region" description="Helical" evidence="1">
    <location>
        <begin position="12"/>
        <end position="34"/>
    </location>
</feature>
<dbReference type="PANTHER" id="PTHR30093:SF2">
    <property type="entry name" value="TYPE II SECRETION SYSTEM PROTEIN H"/>
    <property type="match status" value="1"/>
</dbReference>
<reference evidence="4" key="1">
    <citation type="submission" date="2019-02" db="EMBL/GenBank/DDBJ databases">
        <title>Deep-cultivation of Planctomycetes and their phenomic and genomic characterization uncovers novel biology.</title>
        <authorList>
            <person name="Wiegand S."/>
            <person name="Jogler M."/>
            <person name="Boedeker C."/>
            <person name="Pinto D."/>
            <person name="Vollmers J."/>
            <person name="Rivas-Marin E."/>
            <person name="Kohn T."/>
            <person name="Peeters S.H."/>
            <person name="Heuer A."/>
            <person name="Rast P."/>
            <person name="Oberbeckmann S."/>
            <person name="Bunk B."/>
            <person name="Jeske O."/>
            <person name="Meyerdierks A."/>
            <person name="Storesund J.E."/>
            <person name="Kallscheuer N."/>
            <person name="Luecker S."/>
            <person name="Lage O.M."/>
            <person name="Pohl T."/>
            <person name="Merkel B.J."/>
            <person name="Hornburger P."/>
            <person name="Mueller R.-W."/>
            <person name="Bruemmer F."/>
            <person name="Labrenz M."/>
            <person name="Spormann A.M."/>
            <person name="Op den Camp H."/>
            <person name="Overmann J."/>
            <person name="Amann R."/>
            <person name="Jetten M.S.M."/>
            <person name="Mascher T."/>
            <person name="Medema M.H."/>
            <person name="Devos D.P."/>
            <person name="Kaster A.-K."/>
            <person name="Ovreas L."/>
            <person name="Rohde M."/>
            <person name="Galperin M.Y."/>
            <person name="Jogler C."/>
        </authorList>
    </citation>
    <scope>NUCLEOTIDE SEQUENCE [LARGE SCALE GENOMIC DNA]</scope>
    <source>
        <strain evidence="4">Pan97</strain>
    </source>
</reference>
<dbReference type="Proteomes" id="UP000318626">
    <property type="component" value="Chromosome"/>
</dbReference>
<evidence type="ECO:0000313" key="4">
    <source>
        <dbReference type="Proteomes" id="UP000318626"/>
    </source>
</evidence>
<gene>
    <name evidence="3" type="ORF">Pan97_25860</name>
</gene>
<keyword evidence="1" id="KW-0812">Transmembrane</keyword>
<dbReference type="Pfam" id="PF07596">
    <property type="entry name" value="SBP_bac_10"/>
    <property type="match status" value="1"/>
</dbReference>
<dbReference type="PROSITE" id="PS00409">
    <property type="entry name" value="PROKAR_NTER_METHYL"/>
    <property type="match status" value="1"/>
</dbReference>
<dbReference type="NCBIfam" id="TIGR04294">
    <property type="entry name" value="pre_pil_HX9DG"/>
    <property type="match status" value="1"/>
</dbReference>
<dbReference type="EMBL" id="CP036289">
    <property type="protein sequence ID" value="QDU75553.1"/>
    <property type="molecule type" value="Genomic_DNA"/>
</dbReference>
<dbReference type="AlphaFoldDB" id="A0A518C8L0"/>
<dbReference type="SUPFAM" id="SSF54523">
    <property type="entry name" value="Pili subunits"/>
    <property type="match status" value="1"/>
</dbReference>
<evidence type="ECO:0000259" key="2">
    <source>
        <dbReference type="Pfam" id="PF07596"/>
    </source>
</evidence>
<evidence type="ECO:0000256" key="1">
    <source>
        <dbReference type="SAM" id="Phobius"/>
    </source>
</evidence>
<accession>A0A518C8L0</accession>
<evidence type="ECO:0000313" key="3">
    <source>
        <dbReference type="EMBL" id="QDU75553.1"/>
    </source>
</evidence>
<dbReference type="KEGG" id="bvo:Pan97_25860"/>
<dbReference type="PANTHER" id="PTHR30093">
    <property type="entry name" value="GENERAL SECRETION PATHWAY PROTEIN G"/>
    <property type="match status" value="1"/>
</dbReference>
<dbReference type="RefSeq" id="WP_144973020.1">
    <property type="nucleotide sequence ID" value="NZ_CP036289.1"/>
</dbReference>
<organism evidence="3 4">
    <name type="scientific">Bremerella volcania</name>
    <dbReference type="NCBI Taxonomy" id="2527984"/>
    <lineage>
        <taxon>Bacteria</taxon>
        <taxon>Pseudomonadati</taxon>
        <taxon>Planctomycetota</taxon>
        <taxon>Planctomycetia</taxon>
        <taxon>Pirellulales</taxon>
        <taxon>Pirellulaceae</taxon>
        <taxon>Bremerella</taxon>
    </lineage>
</organism>
<dbReference type="NCBIfam" id="TIGR02532">
    <property type="entry name" value="IV_pilin_GFxxxE"/>
    <property type="match status" value="1"/>
</dbReference>